<dbReference type="EMBL" id="JANCYU010000008">
    <property type="protein sequence ID" value="KAK4522825.1"/>
    <property type="molecule type" value="Genomic_DNA"/>
</dbReference>
<dbReference type="InterPro" id="IPR011333">
    <property type="entry name" value="SKP1/BTB/POZ_sf"/>
</dbReference>
<protein>
    <recommendedName>
        <fullName evidence="4">BTB domain-containing protein</fullName>
    </recommendedName>
</protein>
<dbReference type="SMART" id="SM00248">
    <property type="entry name" value="ANK"/>
    <property type="match status" value="2"/>
</dbReference>
<gene>
    <name evidence="5" type="ORF">GAYE_PCTG30G0715</name>
</gene>
<dbReference type="PROSITE" id="PS50297">
    <property type="entry name" value="ANK_REP_REGION"/>
    <property type="match status" value="1"/>
</dbReference>
<dbReference type="Proteomes" id="UP001300502">
    <property type="component" value="Unassembled WGS sequence"/>
</dbReference>
<dbReference type="PANTHER" id="PTHR46231:SF1">
    <property type="entry name" value="ANKYRIN REPEAT AND BTB_POZ DOMAIN-CONTAINING PROTEIN 1"/>
    <property type="match status" value="1"/>
</dbReference>
<dbReference type="InterPro" id="IPR002110">
    <property type="entry name" value="Ankyrin_rpt"/>
</dbReference>
<dbReference type="PANTHER" id="PTHR46231">
    <property type="entry name" value="ANKYRIN REPEAT AND BTB/POZ DOMAIN-CONTAINING PROTEIN 1"/>
    <property type="match status" value="1"/>
</dbReference>
<sequence>MSNAVFSSGIAADDLEFQKLLEFDVDDFWENQEQDSEDSSVVENEYEEETSVYTYAALQALLRKRGLVPSEVDTINWTVNGQTIFQLCRIGDFESVQALVERGVELNVRDAWDATPLYYSCLCGHVDLVRYLLEQGAVCDVDTFDGERCYYAALNKDVRDTLLAFRGQVLPRGEDQFSGYLRRVFENLQRWGEESDADICFEIGGSKVYAHRIVLATRCPFFEELLQKRWRFKRRLKFKHPSLSFRAFYSLLKYLYTASLDLSEEDTANFLTLCQYCRLDGLRKAVLRELNIAEAKREPKHRVLAKIAGGGGDSLRILIYGNKHLSSLHEDFARLGMKMLQVSKAFSELDGDMESCLEWFHACPGNLYADVILNVQQRFFFCHRFVLMRSEYFKGLQSFQSVDDIGWNTRFQVWTLDELHPDIFSHLLYYLYCERLCIAQELSTQMLVDILDAGEMLLVPGIKESCASLLIQSLSCENAVSLLQIAETFSLSSLRSACCLIIAADFWDLVRPSKEGDEFTDFLSRLDSCTARSIVEDIRESAVALGGSEDRTLDEREELGERLDAIFELLGFTDLA</sequence>
<reference evidence="5 6" key="1">
    <citation type="submission" date="2022-07" db="EMBL/GenBank/DDBJ databases">
        <title>Genome-wide signatures of adaptation to extreme environments.</title>
        <authorList>
            <person name="Cho C.H."/>
            <person name="Yoon H.S."/>
        </authorList>
    </citation>
    <scope>NUCLEOTIDE SEQUENCE [LARGE SCALE GENOMIC DNA]</scope>
    <source>
        <strain evidence="5 6">108.79 E11</strain>
    </source>
</reference>
<dbReference type="CDD" id="cd14733">
    <property type="entry name" value="BACK"/>
    <property type="match status" value="1"/>
</dbReference>
<feature type="domain" description="BTB" evidence="4">
    <location>
        <begin position="369"/>
        <end position="440"/>
    </location>
</feature>
<evidence type="ECO:0000313" key="5">
    <source>
        <dbReference type="EMBL" id="KAK4522825.1"/>
    </source>
</evidence>
<dbReference type="Gene3D" id="1.25.40.20">
    <property type="entry name" value="Ankyrin repeat-containing domain"/>
    <property type="match status" value="1"/>
</dbReference>
<comment type="caution">
    <text evidence="5">The sequence shown here is derived from an EMBL/GenBank/DDBJ whole genome shotgun (WGS) entry which is preliminary data.</text>
</comment>
<feature type="repeat" description="ANK" evidence="3">
    <location>
        <begin position="112"/>
        <end position="137"/>
    </location>
</feature>
<accession>A0AAV9I6T1</accession>
<keyword evidence="1" id="KW-0677">Repeat</keyword>
<dbReference type="PROSITE" id="PS50088">
    <property type="entry name" value="ANK_REPEAT"/>
    <property type="match status" value="1"/>
</dbReference>
<dbReference type="InterPro" id="IPR044515">
    <property type="entry name" value="ABTB1"/>
</dbReference>
<feature type="domain" description="BTB" evidence="4">
    <location>
        <begin position="197"/>
        <end position="264"/>
    </location>
</feature>
<dbReference type="Pfam" id="PF00651">
    <property type="entry name" value="BTB"/>
    <property type="match status" value="2"/>
</dbReference>
<organism evidence="5 6">
    <name type="scientific">Galdieria yellowstonensis</name>
    <dbReference type="NCBI Taxonomy" id="3028027"/>
    <lineage>
        <taxon>Eukaryota</taxon>
        <taxon>Rhodophyta</taxon>
        <taxon>Bangiophyceae</taxon>
        <taxon>Galdieriales</taxon>
        <taxon>Galdieriaceae</taxon>
        <taxon>Galdieria</taxon>
    </lineage>
</organism>
<dbReference type="InterPro" id="IPR036770">
    <property type="entry name" value="Ankyrin_rpt-contain_sf"/>
</dbReference>
<evidence type="ECO:0000256" key="3">
    <source>
        <dbReference type="PROSITE-ProRule" id="PRU00023"/>
    </source>
</evidence>
<keyword evidence="2 3" id="KW-0040">ANK repeat</keyword>
<keyword evidence="6" id="KW-1185">Reference proteome</keyword>
<dbReference type="GO" id="GO:0005737">
    <property type="term" value="C:cytoplasm"/>
    <property type="evidence" value="ECO:0007669"/>
    <property type="project" value="TreeGrafter"/>
</dbReference>
<evidence type="ECO:0000256" key="2">
    <source>
        <dbReference type="ARBA" id="ARBA00023043"/>
    </source>
</evidence>
<evidence type="ECO:0000256" key="1">
    <source>
        <dbReference type="ARBA" id="ARBA00022737"/>
    </source>
</evidence>
<dbReference type="GO" id="GO:0000151">
    <property type="term" value="C:ubiquitin ligase complex"/>
    <property type="evidence" value="ECO:0007669"/>
    <property type="project" value="TreeGrafter"/>
</dbReference>
<dbReference type="InterPro" id="IPR000210">
    <property type="entry name" value="BTB/POZ_dom"/>
</dbReference>
<dbReference type="SMART" id="SM00225">
    <property type="entry name" value="BTB"/>
    <property type="match status" value="2"/>
</dbReference>
<dbReference type="AlphaFoldDB" id="A0AAV9I6T1"/>
<dbReference type="SUPFAM" id="SSF48403">
    <property type="entry name" value="Ankyrin repeat"/>
    <property type="match status" value="1"/>
</dbReference>
<dbReference type="Gene3D" id="3.30.710.10">
    <property type="entry name" value="Potassium Channel Kv1.1, Chain A"/>
    <property type="match status" value="2"/>
</dbReference>
<name>A0AAV9I6T1_9RHOD</name>
<dbReference type="PROSITE" id="PS50097">
    <property type="entry name" value="BTB"/>
    <property type="match status" value="2"/>
</dbReference>
<dbReference type="Pfam" id="PF12796">
    <property type="entry name" value="Ank_2"/>
    <property type="match status" value="1"/>
</dbReference>
<proteinExistence type="predicted"/>
<evidence type="ECO:0000313" key="6">
    <source>
        <dbReference type="Proteomes" id="UP001300502"/>
    </source>
</evidence>
<dbReference type="SUPFAM" id="SSF54695">
    <property type="entry name" value="POZ domain"/>
    <property type="match status" value="2"/>
</dbReference>
<evidence type="ECO:0000259" key="4">
    <source>
        <dbReference type="PROSITE" id="PS50097"/>
    </source>
</evidence>